<dbReference type="InterPro" id="IPR001845">
    <property type="entry name" value="HTH_ArsR_DNA-bd_dom"/>
</dbReference>
<dbReference type="InterPro" id="IPR011991">
    <property type="entry name" value="ArsR-like_HTH"/>
</dbReference>
<dbReference type="AlphaFoldDB" id="M1WPJ8"/>
<gene>
    <name evidence="5" type="ordered locus">BN4_11162</name>
</gene>
<reference evidence="6" key="2">
    <citation type="journal article" date="2013" name="Stand. Genomic Sci.">
        <title>Complete genome sequence of Desulfocapsa sulfexigens, a marine deltaproteobacterium specialized in disproportionating inorganic sulfur compounds.</title>
        <authorList>
            <person name="Finster K.W."/>
            <person name="Kjeldsen K.U."/>
            <person name="Kube M."/>
            <person name="Reinhardt R."/>
            <person name="Mussmann M."/>
            <person name="Amann R."/>
            <person name="Schreiber L."/>
        </authorList>
    </citation>
    <scope>NUCLEOTIDE SEQUENCE [LARGE SCALE GENOMIC DNA]</scope>
    <source>
        <strain evidence="6">DSM 10523 / SB164P1</strain>
    </source>
</reference>
<dbReference type="NCBIfam" id="NF033788">
    <property type="entry name" value="HTH_metalloreg"/>
    <property type="match status" value="1"/>
</dbReference>
<evidence type="ECO:0000259" key="4">
    <source>
        <dbReference type="PROSITE" id="PS50987"/>
    </source>
</evidence>
<keyword evidence="1" id="KW-0805">Transcription regulation</keyword>
<dbReference type="Pfam" id="PF01022">
    <property type="entry name" value="HTH_5"/>
    <property type="match status" value="1"/>
</dbReference>
<dbReference type="GO" id="GO:0003700">
    <property type="term" value="F:DNA-binding transcription factor activity"/>
    <property type="evidence" value="ECO:0007669"/>
    <property type="project" value="InterPro"/>
</dbReference>
<dbReference type="STRING" id="1322246.BN4_11162"/>
<dbReference type="Proteomes" id="UP000011724">
    <property type="component" value="Chromosome"/>
</dbReference>
<evidence type="ECO:0000313" key="5">
    <source>
        <dbReference type="EMBL" id="CCH48399.1"/>
    </source>
</evidence>
<keyword evidence="6" id="KW-1185">Reference proteome</keyword>
<sequence>MHLMEQLAERLKGLSDPTRLRLLALLDCGELCICDLMEALSLPQSKVSRHMSFLKKSGWVTSHRKGKWVYYTLADPDDQLQVAILTTLREYLPNLAVGAEDHERLKQYLKIKNADSCG</sequence>
<proteinExistence type="predicted"/>
<reference evidence="5 6" key="1">
    <citation type="journal article" date="2013" name="PLoS ONE">
        <title>The first genomic and proteomic characterization of a deep-sea sulfate reducer: insights into the piezophilic lifestyle of Desulfovibrio piezophilus.</title>
        <authorList>
            <person name="Pradel N."/>
            <person name="Ji B."/>
            <person name="Gimenez G."/>
            <person name="Talla E."/>
            <person name="Lenoble P."/>
            <person name="Garel M."/>
            <person name="Tamburini C."/>
            <person name="Fourquet P."/>
            <person name="Lebrun R."/>
            <person name="Bertin P."/>
            <person name="Denis Y."/>
            <person name="Pophillat M."/>
            <person name="Barbe V."/>
            <person name="Ollivier B."/>
            <person name="Dolla A."/>
        </authorList>
    </citation>
    <scope>NUCLEOTIDE SEQUENCE [LARGE SCALE GENOMIC DNA]</scope>
    <source>
        <strain evidence="6">DSM 10523 / SB164P1</strain>
    </source>
</reference>
<evidence type="ECO:0000313" key="6">
    <source>
        <dbReference type="Proteomes" id="UP000011724"/>
    </source>
</evidence>
<evidence type="ECO:0000256" key="2">
    <source>
        <dbReference type="ARBA" id="ARBA00023125"/>
    </source>
</evidence>
<keyword evidence="3" id="KW-0804">Transcription</keyword>
<name>M1WPJ8_PSEP2</name>
<dbReference type="HOGENOM" id="CLU_097806_3_1_7"/>
<dbReference type="PATRIC" id="fig|879567.3.peg.1197"/>
<evidence type="ECO:0000256" key="1">
    <source>
        <dbReference type="ARBA" id="ARBA00023015"/>
    </source>
</evidence>
<feature type="domain" description="HTH arsR-type" evidence="4">
    <location>
        <begin position="1"/>
        <end position="107"/>
    </location>
</feature>
<protein>
    <submittedName>
        <fullName evidence="5">Transcriptional regulator, ArsR family</fullName>
    </submittedName>
</protein>
<dbReference type="PRINTS" id="PR00778">
    <property type="entry name" value="HTHARSR"/>
</dbReference>
<dbReference type="GO" id="GO:0003677">
    <property type="term" value="F:DNA binding"/>
    <property type="evidence" value="ECO:0007669"/>
    <property type="project" value="UniProtKB-KW"/>
</dbReference>
<evidence type="ECO:0000256" key="3">
    <source>
        <dbReference type="ARBA" id="ARBA00023163"/>
    </source>
</evidence>
<dbReference type="EMBL" id="FO203427">
    <property type="protein sequence ID" value="CCH48399.1"/>
    <property type="molecule type" value="Genomic_DNA"/>
</dbReference>
<dbReference type="SMART" id="SM00418">
    <property type="entry name" value="HTH_ARSR"/>
    <property type="match status" value="1"/>
</dbReference>
<dbReference type="Gene3D" id="1.10.10.10">
    <property type="entry name" value="Winged helix-like DNA-binding domain superfamily/Winged helix DNA-binding domain"/>
    <property type="match status" value="1"/>
</dbReference>
<dbReference type="PANTHER" id="PTHR33154">
    <property type="entry name" value="TRANSCRIPTIONAL REGULATOR, ARSR FAMILY"/>
    <property type="match status" value="1"/>
</dbReference>
<dbReference type="CDD" id="cd00090">
    <property type="entry name" value="HTH_ARSR"/>
    <property type="match status" value="1"/>
</dbReference>
<dbReference type="InterPro" id="IPR036388">
    <property type="entry name" value="WH-like_DNA-bd_sf"/>
</dbReference>
<organism evidence="5 6">
    <name type="scientific">Pseudodesulfovibrio piezophilus (strain DSM 21447 / JCM 15486 / C1TLV30)</name>
    <name type="common">Desulfovibrio piezophilus</name>
    <dbReference type="NCBI Taxonomy" id="1322246"/>
    <lineage>
        <taxon>Bacteria</taxon>
        <taxon>Pseudomonadati</taxon>
        <taxon>Thermodesulfobacteriota</taxon>
        <taxon>Desulfovibrionia</taxon>
        <taxon>Desulfovibrionales</taxon>
        <taxon>Desulfovibrionaceae</taxon>
    </lineage>
</organism>
<dbReference type="InterPro" id="IPR051081">
    <property type="entry name" value="HTH_MetalResp_TranReg"/>
</dbReference>
<dbReference type="InterPro" id="IPR036390">
    <property type="entry name" value="WH_DNA-bd_sf"/>
</dbReference>
<dbReference type="PROSITE" id="PS50987">
    <property type="entry name" value="HTH_ARSR_2"/>
    <property type="match status" value="1"/>
</dbReference>
<accession>M1WPJ8</accession>
<keyword evidence="2" id="KW-0238">DNA-binding</keyword>
<dbReference type="KEGG" id="dpi:BN4_11162"/>
<dbReference type="SUPFAM" id="SSF46785">
    <property type="entry name" value="Winged helix' DNA-binding domain"/>
    <property type="match status" value="1"/>
</dbReference>
<dbReference type="eggNOG" id="COG0640">
    <property type="taxonomic scope" value="Bacteria"/>
</dbReference>
<dbReference type="PANTHER" id="PTHR33154:SF18">
    <property type="entry name" value="ARSENICAL RESISTANCE OPERON REPRESSOR"/>
    <property type="match status" value="1"/>
</dbReference>